<dbReference type="InterPro" id="IPR003439">
    <property type="entry name" value="ABC_transporter-like_ATP-bd"/>
</dbReference>
<dbReference type="PROSITE" id="PS00211">
    <property type="entry name" value="ABC_TRANSPORTER_1"/>
    <property type="match status" value="1"/>
</dbReference>
<evidence type="ECO:0000256" key="6">
    <source>
        <dbReference type="ARBA" id="ARBA00022519"/>
    </source>
</evidence>
<evidence type="ECO:0000256" key="7">
    <source>
        <dbReference type="ARBA" id="ARBA00022741"/>
    </source>
</evidence>
<dbReference type="PANTHER" id="PTHR43776:SF15">
    <property type="entry name" value="GLUTATHIONE IMPORT ATP-BINDING PROTEIN GSIA"/>
    <property type="match status" value="1"/>
</dbReference>
<sequence>MSALSLDNLSVTFQGHGQGGGKGFTAVRDVSFTVASGETFGLIGPSGCGKTTVLRAVAGLNIGWQGAISVFGEPLHPGRKITGALRGNIQMVFQDPYSSLHPRHRISRILGEPLSLRGIAGVEEAVRIALDQVGLSAAIAGRYPHQLSGGQRQRVAIARGLLLKPKLLLLDEPTSALDVSVQAEILNLLNDLKAAHGMTFVLVSHDPGVVAHMCDRAVTMQAGGIESLLDRAALSGNGWVEQSSLR</sequence>
<dbReference type="RefSeq" id="WP_130727373.1">
    <property type="nucleotide sequence ID" value="NZ_SINY01000001.1"/>
</dbReference>
<dbReference type="Proteomes" id="UP000292036">
    <property type="component" value="Unassembled WGS sequence"/>
</dbReference>
<dbReference type="InterPro" id="IPR017871">
    <property type="entry name" value="ABC_transporter-like_CS"/>
</dbReference>
<evidence type="ECO:0000256" key="15">
    <source>
        <dbReference type="ARBA" id="ARBA00047640"/>
    </source>
</evidence>
<dbReference type="SMART" id="SM00382">
    <property type="entry name" value="AAA"/>
    <property type="match status" value="1"/>
</dbReference>
<keyword evidence="8 17" id="KW-0067">ATP-binding</keyword>
<dbReference type="AlphaFoldDB" id="A0ABD7PV38"/>
<evidence type="ECO:0000256" key="13">
    <source>
        <dbReference type="ARBA" id="ARBA00039050"/>
    </source>
</evidence>
<dbReference type="PANTHER" id="PTHR43776">
    <property type="entry name" value="TRANSPORT ATP-BINDING PROTEIN"/>
    <property type="match status" value="1"/>
</dbReference>
<evidence type="ECO:0000256" key="5">
    <source>
        <dbReference type="ARBA" id="ARBA00022475"/>
    </source>
</evidence>
<evidence type="ECO:0000256" key="2">
    <source>
        <dbReference type="ARBA" id="ARBA00004533"/>
    </source>
</evidence>
<name>A0ABD7PV38_RHILE</name>
<evidence type="ECO:0000313" key="18">
    <source>
        <dbReference type="Proteomes" id="UP000292036"/>
    </source>
</evidence>
<evidence type="ECO:0000256" key="1">
    <source>
        <dbReference type="ARBA" id="ARBA00004170"/>
    </source>
</evidence>
<gene>
    <name evidence="17" type="ORF">ELI19_17095</name>
</gene>
<dbReference type="EMBL" id="SIPS01000001">
    <property type="protein sequence ID" value="TAW31107.1"/>
    <property type="molecule type" value="Genomic_DNA"/>
</dbReference>
<keyword evidence="10" id="KW-0472">Membrane</keyword>
<comment type="subcellular location">
    <subcellularLocation>
        <location evidence="2">Cell inner membrane</location>
    </subcellularLocation>
    <subcellularLocation>
        <location evidence="1">Membrane</location>
        <topology evidence="1">Peripheral membrane protein</topology>
    </subcellularLocation>
</comment>
<dbReference type="CDD" id="cd03257">
    <property type="entry name" value="ABC_NikE_OppD_transporters"/>
    <property type="match status" value="1"/>
</dbReference>
<dbReference type="Gene3D" id="3.40.50.300">
    <property type="entry name" value="P-loop containing nucleotide triphosphate hydrolases"/>
    <property type="match status" value="1"/>
</dbReference>
<comment type="function">
    <text evidence="11">Part of the ABC transporter complex GsiABCD involved in glutathione import. Responsible for energy coupling to the transport system.</text>
</comment>
<dbReference type="SUPFAM" id="SSF52540">
    <property type="entry name" value="P-loop containing nucleoside triphosphate hydrolases"/>
    <property type="match status" value="1"/>
</dbReference>
<dbReference type="InterPro" id="IPR003593">
    <property type="entry name" value="AAA+_ATPase"/>
</dbReference>
<dbReference type="GO" id="GO:0005886">
    <property type="term" value="C:plasma membrane"/>
    <property type="evidence" value="ECO:0007669"/>
    <property type="project" value="UniProtKB-SubCell"/>
</dbReference>
<evidence type="ECO:0000256" key="10">
    <source>
        <dbReference type="ARBA" id="ARBA00023136"/>
    </source>
</evidence>
<keyword evidence="7" id="KW-0547">Nucleotide-binding</keyword>
<evidence type="ECO:0000256" key="12">
    <source>
        <dbReference type="ARBA" id="ARBA00038416"/>
    </source>
</evidence>
<evidence type="ECO:0000256" key="11">
    <source>
        <dbReference type="ARBA" id="ARBA00037530"/>
    </source>
</evidence>
<keyword evidence="4" id="KW-0813">Transport</keyword>
<evidence type="ECO:0000259" key="16">
    <source>
        <dbReference type="PROSITE" id="PS50893"/>
    </source>
</evidence>
<dbReference type="Pfam" id="PF00005">
    <property type="entry name" value="ABC_tran"/>
    <property type="match status" value="1"/>
</dbReference>
<dbReference type="GO" id="GO:0055085">
    <property type="term" value="P:transmembrane transport"/>
    <property type="evidence" value="ECO:0007669"/>
    <property type="project" value="UniProtKB-ARBA"/>
</dbReference>
<accession>A0ABD7PV38</accession>
<organism evidence="17 18">
    <name type="scientific">Rhizobium leguminosarum</name>
    <dbReference type="NCBI Taxonomy" id="384"/>
    <lineage>
        <taxon>Bacteria</taxon>
        <taxon>Pseudomonadati</taxon>
        <taxon>Pseudomonadota</taxon>
        <taxon>Alphaproteobacteria</taxon>
        <taxon>Hyphomicrobiales</taxon>
        <taxon>Rhizobiaceae</taxon>
        <taxon>Rhizobium/Agrobacterium group</taxon>
        <taxon>Rhizobium</taxon>
    </lineage>
</organism>
<comment type="subunit">
    <text evidence="3">The complex is composed of two ATP-binding proteins (GsiA), two transmembrane proteins (GsiC and GsiD) and a solute-binding protein (GsiB).</text>
</comment>
<dbReference type="InterPro" id="IPR050319">
    <property type="entry name" value="ABC_transp_ATP-bind"/>
</dbReference>
<evidence type="ECO:0000256" key="8">
    <source>
        <dbReference type="ARBA" id="ARBA00022840"/>
    </source>
</evidence>
<evidence type="ECO:0000313" key="17">
    <source>
        <dbReference type="EMBL" id="TAW31107.1"/>
    </source>
</evidence>
<evidence type="ECO:0000256" key="4">
    <source>
        <dbReference type="ARBA" id="ARBA00022448"/>
    </source>
</evidence>
<comment type="caution">
    <text evidence="17">The sequence shown here is derived from an EMBL/GenBank/DDBJ whole genome shotgun (WGS) entry which is preliminary data.</text>
</comment>
<evidence type="ECO:0000256" key="3">
    <source>
        <dbReference type="ARBA" id="ARBA00011469"/>
    </source>
</evidence>
<keyword evidence="9" id="KW-1278">Translocase</keyword>
<protein>
    <recommendedName>
        <fullName evidence="14">Glutathione import ATP-binding protein GsiA</fullName>
        <ecNumber evidence="13">7.4.2.10</ecNumber>
    </recommendedName>
</protein>
<dbReference type="EC" id="7.4.2.10" evidence="13"/>
<comment type="catalytic activity">
    <reaction evidence="15">
        <text>glutathione(out) + ATP + H2O = glutathione(in) + ADP + phosphate + H(+)</text>
        <dbReference type="Rhea" id="RHEA:29791"/>
        <dbReference type="ChEBI" id="CHEBI:15377"/>
        <dbReference type="ChEBI" id="CHEBI:15378"/>
        <dbReference type="ChEBI" id="CHEBI:30616"/>
        <dbReference type="ChEBI" id="CHEBI:43474"/>
        <dbReference type="ChEBI" id="CHEBI:57925"/>
        <dbReference type="ChEBI" id="CHEBI:456216"/>
        <dbReference type="EC" id="7.4.2.10"/>
    </reaction>
</comment>
<dbReference type="PROSITE" id="PS50893">
    <property type="entry name" value="ABC_TRANSPORTER_2"/>
    <property type="match status" value="1"/>
</dbReference>
<dbReference type="InterPro" id="IPR027417">
    <property type="entry name" value="P-loop_NTPase"/>
</dbReference>
<keyword evidence="5" id="KW-1003">Cell membrane</keyword>
<reference evidence="17 18" key="1">
    <citation type="submission" date="2019-02" db="EMBL/GenBank/DDBJ databases">
        <title>The genomic architecture of introgression among sibling species of bacteria.</title>
        <authorList>
            <person name="Cavassim M.I.A."/>
            <person name="Moeskjaer S."/>
            <person name="Moslemi C."/>
            <person name="Fields B."/>
            <person name="Bachmann A."/>
            <person name="Vilhjalmsson B."/>
            <person name="Schierup M.H."/>
            <person name="Young J.P.W."/>
            <person name="Andersen S.U."/>
        </authorList>
    </citation>
    <scope>NUCLEOTIDE SEQUENCE [LARGE SCALE GENOMIC DNA]</scope>
    <source>
        <strain evidence="17 18">SM151B</strain>
    </source>
</reference>
<keyword evidence="6" id="KW-0997">Cell inner membrane</keyword>
<proteinExistence type="inferred from homology"/>
<evidence type="ECO:0000256" key="9">
    <source>
        <dbReference type="ARBA" id="ARBA00022967"/>
    </source>
</evidence>
<feature type="domain" description="ABC transporter" evidence="16">
    <location>
        <begin position="4"/>
        <end position="244"/>
    </location>
</feature>
<dbReference type="GO" id="GO:0005524">
    <property type="term" value="F:ATP binding"/>
    <property type="evidence" value="ECO:0007669"/>
    <property type="project" value="UniProtKB-KW"/>
</dbReference>
<comment type="similarity">
    <text evidence="12">Belongs to the ABC transporter superfamily. Glutathione importer (TC 3.A.1.5.11) family.</text>
</comment>
<evidence type="ECO:0000256" key="14">
    <source>
        <dbReference type="ARBA" id="ARBA00041187"/>
    </source>
</evidence>